<dbReference type="SUPFAM" id="SSF82649">
    <property type="entry name" value="SufE/NifU"/>
    <property type="match status" value="1"/>
</dbReference>
<sequence>MTLDDIRADFALLDDWEDRYRYVIELGRALPPFPDALRTDANKVRGCASQVWLATERVGSPGAPAAGDKLEMQGMSDAHIVQGLIALLFIIYRGKTLDEIVKTDAEGIFASLGLREHLTPQRSNGLASMVKRIRSDATEMLAA</sequence>
<dbReference type="PANTHER" id="PTHR43597:SF5">
    <property type="entry name" value="SUFE-LIKE PROTEIN 2, CHLOROPLASTIC"/>
    <property type="match status" value="1"/>
</dbReference>
<dbReference type="PANTHER" id="PTHR43597">
    <property type="entry name" value="SULFUR ACCEPTOR PROTEIN CSDE"/>
    <property type="match status" value="1"/>
</dbReference>
<dbReference type="RefSeq" id="WP_092866581.1">
    <property type="nucleotide sequence ID" value="NZ_FPCH01000002.1"/>
</dbReference>
<reference evidence="4" key="1">
    <citation type="submission" date="2016-10" db="EMBL/GenBank/DDBJ databases">
        <authorList>
            <person name="Varghese N."/>
            <person name="Submissions S."/>
        </authorList>
    </citation>
    <scope>NUCLEOTIDE SEQUENCE [LARGE SCALE GENOMIC DNA]</scope>
    <source>
        <strain evidence="4">DSM 1565</strain>
    </source>
</reference>
<comment type="similarity">
    <text evidence="1">Belongs to the SufE family.</text>
</comment>
<protein>
    <submittedName>
        <fullName evidence="3">Cysteine desulfuration protein SufE</fullName>
    </submittedName>
</protein>
<feature type="domain" description="Fe-S metabolism associated" evidence="2">
    <location>
        <begin position="8"/>
        <end position="135"/>
    </location>
</feature>
<organism evidence="3 4">
    <name type="scientific">Hyphomicrobium facile</name>
    <dbReference type="NCBI Taxonomy" id="51670"/>
    <lineage>
        <taxon>Bacteria</taxon>
        <taxon>Pseudomonadati</taxon>
        <taxon>Pseudomonadota</taxon>
        <taxon>Alphaproteobacteria</taxon>
        <taxon>Hyphomicrobiales</taxon>
        <taxon>Hyphomicrobiaceae</taxon>
        <taxon>Hyphomicrobium</taxon>
    </lineage>
</organism>
<name>A0A1I7NBA8_9HYPH</name>
<gene>
    <name evidence="3" type="ORF">SAMN04488557_1445</name>
</gene>
<dbReference type="STRING" id="51670.SAMN04488557_1445"/>
<dbReference type="InterPro" id="IPR003808">
    <property type="entry name" value="Fe-S_metab-assoc_dom"/>
</dbReference>
<evidence type="ECO:0000259" key="2">
    <source>
        <dbReference type="Pfam" id="PF02657"/>
    </source>
</evidence>
<keyword evidence="4" id="KW-1185">Reference proteome</keyword>
<dbReference type="Pfam" id="PF02657">
    <property type="entry name" value="SufE"/>
    <property type="match status" value="1"/>
</dbReference>
<evidence type="ECO:0000313" key="3">
    <source>
        <dbReference type="EMBL" id="SFV31938.1"/>
    </source>
</evidence>
<proteinExistence type="inferred from homology"/>
<accession>A0A1I7NBA8</accession>
<dbReference type="Proteomes" id="UP000199423">
    <property type="component" value="Unassembled WGS sequence"/>
</dbReference>
<dbReference type="EMBL" id="FPCH01000002">
    <property type="protein sequence ID" value="SFV31938.1"/>
    <property type="molecule type" value="Genomic_DNA"/>
</dbReference>
<evidence type="ECO:0000313" key="4">
    <source>
        <dbReference type="Proteomes" id="UP000199423"/>
    </source>
</evidence>
<evidence type="ECO:0000256" key="1">
    <source>
        <dbReference type="ARBA" id="ARBA00010282"/>
    </source>
</evidence>
<dbReference type="AlphaFoldDB" id="A0A1I7NBA8"/>
<dbReference type="OrthoDB" id="9799320at2"/>
<dbReference type="Gene3D" id="3.90.1010.10">
    <property type="match status" value="1"/>
</dbReference>